<evidence type="ECO:0000256" key="2">
    <source>
        <dbReference type="ARBA" id="ARBA00023125"/>
    </source>
</evidence>
<organism evidence="6 7">
    <name type="scientific">Halalkalibacter oceani</name>
    <dbReference type="NCBI Taxonomy" id="1653776"/>
    <lineage>
        <taxon>Bacteria</taxon>
        <taxon>Bacillati</taxon>
        <taxon>Bacillota</taxon>
        <taxon>Bacilli</taxon>
        <taxon>Bacillales</taxon>
        <taxon>Bacillaceae</taxon>
        <taxon>Halalkalibacter</taxon>
    </lineage>
</organism>
<evidence type="ECO:0000256" key="3">
    <source>
        <dbReference type="ARBA" id="ARBA00023163"/>
    </source>
</evidence>
<keyword evidence="1" id="KW-0805">Transcription regulation</keyword>
<dbReference type="PRINTS" id="PR00778">
    <property type="entry name" value="HTHARSR"/>
</dbReference>
<dbReference type="EMBL" id="JAMBOL010000015">
    <property type="protein sequence ID" value="MCM3715462.1"/>
    <property type="molecule type" value="Genomic_DNA"/>
</dbReference>
<protein>
    <submittedName>
        <fullName evidence="6">Metalloregulator ArsR/SmtB family transcription factor</fullName>
    </submittedName>
</protein>
<gene>
    <name evidence="6" type="ORF">M3202_15435</name>
</gene>
<evidence type="ECO:0000256" key="1">
    <source>
        <dbReference type="ARBA" id="ARBA00023015"/>
    </source>
</evidence>
<dbReference type="CDD" id="cd00090">
    <property type="entry name" value="HTH_ARSR"/>
    <property type="match status" value="1"/>
</dbReference>
<dbReference type="SMART" id="SM00418">
    <property type="entry name" value="HTH_ARSR"/>
    <property type="match status" value="1"/>
</dbReference>
<dbReference type="Proteomes" id="UP001139179">
    <property type="component" value="Unassembled WGS sequence"/>
</dbReference>
<keyword evidence="3" id="KW-0804">Transcription</keyword>
<evidence type="ECO:0000313" key="7">
    <source>
        <dbReference type="Proteomes" id="UP001139179"/>
    </source>
</evidence>
<dbReference type="PROSITE" id="PS50987">
    <property type="entry name" value="HTH_ARSR_2"/>
    <property type="match status" value="1"/>
</dbReference>
<dbReference type="GO" id="GO:0003700">
    <property type="term" value="F:DNA-binding transcription factor activity"/>
    <property type="evidence" value="ECO:0007669"/>
    <property type="project" value="InterPro"/>
</dbReference>
<dbReference type="PROSITE" id="PS00846">
    <property type="entry name" value="HTH_ARSR_1"/>
    <property type="match status" value="1"/>
</dbReference>
<sequence>MNRTMKQIQDTCEVFCFDEEKVNRVSKRVDEENLLAVADIFKALSDGTRLKIAYALSLEDELCVCDVANIIRSTTATASHHLRLLRNQGIAKSRKEGKLVFYSIDDDHITELVHTAIIHSKEVGAHE</sequence>
<reference evidence="6" key="1">
    <citation type="submission" date="2022-05" db="EMBL/GenBank/DDBJ databases">
        <title>Comparative Genomics of Spacecraft Associated Microbes.</title>
        <authorList>
            <person name="Tran M.T."/>
            <person name="Wright A."/>
            <person name="Seuylemezian A."/>
            <person name="Eisen J."/>
            <person name="Coil D."/>
        </authorList>
    </citation>
    <scope>NUCLEOTIDE SEQUENCE</scope>
    <source>
        <strain evidence="6">214.1.1</strain>
    </source>
</reference>
<keyword evidence="4" id="KW-0105">Cadmium resistance</keyword>
<dbReference type="InterPro" id="IPR036388">
    <property type="entry name" value="WH-like_DNA-bd_sf"/>
</dbReference>
<dbReference type="NCBIfam" id="NF033788">
    <property type="entry name" value="HTH_metalloreg"/>
    <property type="match status" value="1"/>
</dbReference>
<keyword evidence="7" id="KW-1185">Reference proteome</keyword>
<dbReference type="AlphaFoldDB" id="A0A9X2IQG4"/>
<dbReference type="InterPro" id="IPR001845">
    <property type="entry name" value="HTH_ArsR_DNA-bd_dom"/>
</dbReference>
<comment type="caution">
    <text evidence="6">The sequence shown here is derived from an EMBL/GenBank/DDBJ whole genome shotgun (WGS) entry which is preliminary data.</text>
</comment>
<feature type="domain" description="HTH arsR-type" evidence="5">
    <location>
        <begin position="29"/>
        <end position="124"/>
    </location>
</feature>
<dbReference type="RefSeq" id="WP_251224206.1">
    <property type="nucleotide sequence ID" value="NZ_JAMBOL010000015.1"/>
</dbReference>
<name>A0A9X2IQG4_9BACI</name>
<dbReference type="InterPro" id="IPR036390">
    <property type="entry name" value="WH_DNA-bd_sf"/>
</dbReference>
<dbReference type="InterPro" id="IPR011991">
    <property type="entry name" value="ArsR-like_HTH"/>
</dbReference>
<dbReference type="PANTHER" id="PTHR43132">
    <property type="entry name" value="ARSENICAL RESISTANCE OPERON REPRESSOR ARSR-RELATED"/>
    <property type="match status" value="1"/>
</dbReference>
<evidence type="ECO:0000259" key="5">
    <source>
        <dbReference type="PROSITE" id="PS50987"/>
    </source>
</evidence>
<dbReference type="InterPro" id="IPR051011">
    <property type="entry name" value="Metal_resp_trans_reg"/>
</dbReference>
<evidence type="ECO:0000256" key="4">
    <source>
        <dbReference type="ARBA" id="ARBA00043263"/>
    </source>
</evidence>
<dbReference type="InterPro" id="IPR018334">
    <property type="entry name" value="ArsR_HTH"/>
</dbReference>
<proteinExistence type="predicted"/>
<accession>A0A9X2IQG4</accession>
<dbReference type="Gene3D" id="1.10.10.10">
    <property type="entry name" value="Winged helix-like DNA-binding domain superfamily/Winged helix DNA-binding domain"/>
    <property type="match status" value="1"/>
</dbReference>
<keyword evidence="2" id="KW-0238">DNA-binding</keyword>
<dbReference type="GO" id="GO:0046686">
    <property type="term" value="P:response to cadmium ion"/>
    <property type="evidence" value="ECO:0007669"/>
    <property type="project" value="UniProtKB-KW"/>
</dbReference>
<dbReference type="Pfam" id="PF01022">
    <property type="entry name" value="HTH_5"/>
    <property type="match status" value="1"/>
</dbReference>
<dbReference type="GO" id="GO:0003677">
    <property type="term" value="F:DNA binding"/>
    <property type="evidence" value="ECO:0007669"/>
    <property type="project" value="UniProtKB-KW"/>
</dbReference>
<dbReference type="PANTHER" id="PTHR43132:SF6">
    <property type="entry name" value="HTH-TYPE TRANSCRIPTIONAL REPRESSOR CZRA"/>
    <property type="match status" value="1"/>
</dbReference>
<evidence type="ECO:0000313" key="6">
    <source>
        <dbReference type="EMBL" id="MCM3715462.1"/>
    </source>
</evidence>
<dbReference type="SUPFAM" id="SSF46785">
    <property type="entry name" value="Winged helix' DNA-binding domain"/>
    <property type="match status" value="1"/>
</dbReference>